<reference evidence="2 3" key="1">
    <citation type="submission" date="2024-02" db="EMBL/GenBank/DDBJ databases">
        <authorList>
            <person name="Chen Y."/>
            <person name="Shah S."/>
            <person name="Dougan E. K."/>
            <person name="Thang M."/>
            <person name="Chan C."/>
        </authorList>
    </citation>
    <scope>NUCLEOTIDE SEQUENCE [LARGE SCALE GENOMIC DNA]</scope>
</reference>
<keyword evidence="3" id="KW-1185">Reference proteome</keyword>
<organism evidence="2 3">
    <name type="scientific">Durusdinium trenchii</name>
    <dbReference type="NCBI Taxonomy" id="1381693"/>
    <lineage>
        <taxon>Eukaryota</taxon>
        <taxon>Sar</taxon>
        <taxon>Alveolata</taxon>
        <taxon>Dinophyceae</taxon>
        <taxon>Suessiales</taxon>
        <taxon>Symbiodiniaceae</taxon>
        <taxon>Durusdinium</taxon>
    </lineage>
</organism>
<evidence type="ECO:0000256" key="1">
    <source>
        <dbReference type="SAM" id="MobiDB-lite"/>
    </source>
</evidence>
<sequence length="211" mass="24004">MIGLVEQPRKSRFPACYLEGGARLAFGKKQCHRATRSEELRCGGVRRMGDLRRLGMASSWHLERTSLRAFLKLICGTVLDVNQIGVQNSEGHWETPPNTERSLQLDHRLSLEVDPSAIPSSCFCAHGGSCGAFRRCQSRRWMRLPPVPSAFANYFPEDFPDSLEFWNLAGILLQDHHGDRLNPNKWCTQKQNDDTDGGYHKSCRHSTKWHV</sequence>
<feature type="region of interest" description="Disordered" evidence="1">
    <location>
        <begin position="187"/>
        <end position="211"/>
    </location>
</feature>
<gene>
    <name evidence="2" type="ORF">SCF082_LOCUS33730</name>
</gene>
<evidence type="ECO:0000313" key="2">
    <source>
        <dbReference type="EMBL" id="CAK9066141.1"/>
    </source>
</evidence>
<proteinExistence type="predicted"/>
<dbReference type="Proteomes" id="UP001642464">
    <property type="component" value="Unassembled WGS sequence"/>
</dbReference>
<comment type="caution">
    <text evidence="2">The sequence shown here is derived from an EMBL/GenBank/DDBJ whole genome shotgun (WGS) entry which is preliminary data.</text>
</comment>
<protein>
    <submittedName>
        <fullName evidence="2">Uncharacterized protein</fullName>
    </submittedName>
</protein>
<accession>A0ABP0NRL6</accession>
<evidence type="ECO:0000313" key="3">
    <source>
        <dbReference type="Proteomes" id="UP001642464"/>
    </source>
</evidence>
<name>A0ABP0NRL6_9DINO</name>
<dbReference type="EMBL" id="CAXAMM010030224">
    <property type="protein sequence ID" value="CAK9066141.1"/>
    <property type="molecule type" value="Genomic_DNA"/>
</dbReference>
<feature type="compositionally biased region" description="Basic residues" evidence="1">
    <location>
        <begin position="201"/>
        <end position="211"/>
    </location>
</feature>